<dbReference type="Pfam" id="PF00071">
    <property type="entry name" value="Ras"/>
    <property type="match status" value="1"/>
</dbReference>
<dbReference type="InterPro" id="IPR027417">
    <property type="entry name" value="P-loop_NTPase"/>
</dbReference>
<dbReference type="EC" id="3.6.5.2" evidence="2"/>
<reference evidence="5 6" key="1">
    <citation type="journal article" date="2016" name="Nat. Commun.">
        <title>Extremotolerant tardigrade genome and improved radiotolerance of human cultured cells by tardigrade-unique protein.</title>
        <authorList>
            <person name="Hashimoto T."/>
            <person name="Horikawa D.D."/>
            <person name="Saito Y."/>
            <person name="Kuwahara H."/>
            <person name="Kozuka-Hata H."/>
            <person name="Shin-I T."/>
            <person name="Minakuchi Y."/>
            <person name="Ohishi K."/>
            <person name="Motoyama A."/>
            <person name="Aizu T."/>
            <person name="Enomoto A."/>
            <person name="Kondo K."/>
            <person name="Tanaka S."/>
            <person name="Hara Y."/>
            <person name="Koshikawa S."/>
            <person name="Sagara H."/>
            <person name="Miura T."/>
            <person name="Yokobori S."/>
            <person name="Miyagawa K."/>
            <person name="Suzuki Y."/>
            <person name="Kubo T."/>
            <person name="Oyama M."/>
            <person name="Kohara Y."/>
            <person name="Fujiyama A."/>
            <person name="Arakawa K."/>
            <person name="Katayama T."/>
            <person name="Toyoda A."/>
            <person name="Kunieda T."/>
        </authorList>
    </citation>
    <scope>NUCLEOTIDE SEQUENCE [LARGE SCALE GENOMIC DNA]</scope>
    <source>
        <strain evidence="5 6">YOKOZUNA-1</strain>
    </source>
</reference>
<dbReference type="STRING" id="947166.A0A1D1VB12"/>
<keyword evidence="6" id="KW-1185">Reference proteome</keyword>
<dbReference type="PROSITE" id="PS51421">
    <property type="entry name" value="RAS"/>
    <property type="match status" value="1"/>
</dbReference>
<dbReference type="InterPro" id="IPR051065">
    <property type="entry name" value="Ras-related_GTPase"/>
</dbReference>
<comment type="caution">
    <text evidence="5">The sequence shown here is derived from an EMBL/GenBank/DDBJ whole genome shotgun (WGS) entry which is preliminary data.</text>
</comment>
<dbReference type="PANTHER" id="PTHR45704">
    <property type="entry name" value="RAS-LIKE FAMILY MEMBER 11"/>
    <property type="match status" value="1"/>
</dbReference>
<evidence type="ECO:0000256" key="3">
    <source>
        <dbReference type="ARBA" id="ARBA00022801"/>
    </source>
</evidence>
<dbReference type="Gene3D" id="3.40.50.300">
    <property type="entry name" value="P-loop containing nucleotide triphosphate hydrolases"/>
    <property type="match status" value="1"/>
</dbReference>
<proteinExistence type="inferred from homology"/>
<dbReference type="EMBL" id="BDGG01000004">
    <property type="protein sequence ID" value="GAU98100.1"/>
    <property type="molecule type" value="Genomic_DNA"/>
</dbReference>
<evidence type="ECO:0000256" key="1">
    <source>
        <dbReference type="ARBA" id="ARBA00008344"/>
    </source>
</evidence>
<comment type="similarity">
    <text evidence="1">Belongs to the small GTPase superfamily. Ras family.</text>
</comment>
<dbReference type="InterPro" id="IPR001806">
    <property type="entry name" value="Small_GTPase"/>
</dbReference>
<accession>A0A1D1VB12</accession>
<gene>
    <name evidence="5" type="primary">RvY_09288</name>
    <name evidence="5" type="synonym">RvY_09288.1</name>
    <name evidence="5" type="ORF">RvY_09288-1</name>
</gene>
<dbReference type="SMART" id="SM00175">
    <property type="entry name" value="RAB"/>
    <property type="match status" value="1"/>
</dbReference>
<evidence type="ECO:0000256" key="2">
    <source>
        <dbReference type="ARBA" id="ARBA00011984"/>
    </source>
</evidence>
<dbReference type="SUPFAM" id="SSF52540">
    <property type="entry name" value="P-loop containing nucleoside triphosphate hydrolases"/>
    <property type="match status" value="1"/>
</dbReference>
<evidence type="ECO:0000313" key="6">
    <source>
        <dbReference type="Proteomes" id="UP000186922"/>
    </source>
</evidence>
<dbReference type="PROSITE" id="PS51419">
    <property type="entry name" value="RAB"/>
    <property type="match status" value="1"/>
</dbReference>
<dbReference type="OrthoDB" id="18798at2759"/>
<evidence type="ECO:0000256" key="4">
    <source>
        <dbReference type="ARBA" id="ARBA00048098"/>
    </source>
</evidence>
<comment type="catalytic activity">
    <reaction evidence="4">
        <text>GTP + H2O = GDP + phosphate + H(+)</text>
        <dbReference type="Rhea" id="RHEA:19669"/>
        <dbReference type="ChEBI" id="CHEBI:15377"/>
        <dbReference type="ChEBI" id="CHEBI:15378"/>
        <dbReference type="ChEBI" id="CHEBI:37565"/>
        <dbReference type="ChEBI" id="CHEBI:43474"/>
        <dbReference type="ChEBI" id="CHEBI:58189"/>
        <dbReference type="EC" id="3.6.5.2"/>
    </reaction>
</comment>
<dbReference type="GO" id="GO:0003925">
    <property type="term" value="F:G protein activity"/>
    <property type="evidence" value="ECO:0007669"/>
    <property type="project" value="UniProtKB-EC"/>
</dbReference>
<sequence>MYRCMVQAENKRWKLEILDSSNNDTQQTLDPAVLNSDWSAEERILWADAVIVVYSITDRKSFLAAQHWLHMVRKIKAEVPAPVILLGNKGDLEDFRQVCVTAGAKTATQFACLFSELSAAESAQQVIEAFESLIREAQLHQYYHPKIFARCKRPNIITMTKLIIALFGKSPKVKRRRPFLSL</sequence>
<dbReference type="GO" id="GO:0005525">
    <property type="term" value="F:GTP binding"/>
    <property type="evidence" value="ECO:0007669"/>
    <property type="project" value="InterPro"/>
</dbReference>
<evidence type="ECO:0000313" key="5">
    <source>
        <dbReference type="EMBL" id="GAU98100.1"/>
    </source>
</evidence>
<keyword evidence="3" id="KW-0378">Hydrolase</keyword>
<dbReference type="SMART" id="SM00173">
    <property type="entry name" value="RAS"/>
    <property type="match status" value="1"/>
</dbReference>
<dbReference type="Proteomes" id="UP000186922">
    <property type="component" value="Unassembled WGS sequence"/>
</dbReference>
<dbReference type="AlphaFoldDB" id="A0A1D1VB12"/>
<name>A0A1D1VB12_RAMVA</name>
<organism evidence="5 6">
    <name type="scientific">Ramazzottius varieornatus</name>
    <name type="common">Water bear</name>
    <name type="synonym">Tardigrade</name>
    <dbReference type="NCBI Taxonomy" id="947166"/>
    <lineage>
        <taxon>Eukaryota</taxon>
        <taxon>Metazoa</taxon>
        <taxon>Ecdysozoa</taxon>
        <taxon>Tardigrada</taxon>
        <taxon>Eutardigrada</taxon>
        <taxon>Parachela</taxon>
        <taxon>Hypsibioidea</taxon>
        <taxon>Ramazzottiidae</taxon>
        <taxon>Ramazzottius</taxon>
    </lineage>
</organism>
<protein>
    <recommendedName>
        <fullName evidence="2">small monomeric GTPase</fullName>
        <ecNumber evidence="2">3.6.5.2</ecNumber>
    </recommendedName>
</protein>